<keyword evidence="5" id="KW-1185">Reference proteome</keyword>
<dbReference type="InterPro" id="IPR016181">
    <property type="entry name" value="Acyl_CoA_acyltransferase"/>
</dbReference>
<dbReference type="OrthoDB" id="9799154at2"/>
<dbReference type="PROSITE" id="PS51186">
    <property type="entry name" value="GNAT"/>
    <property type="match status" value="1"/>
</dbReference>
<dbReference type="Proteomes" id="UP000245444">
    <property type="component" value="Chromosome"/>
</dbReference>
<keyword evidence="2" id="KW-0012">Acyltransferase</keyword>
<evidence type="ECO:0000256" key="1">
    <source>
        <dbReference type="ARBA" id="ARBA00022679"/>
    </source>
</evidence>
<protein>
    <submittedName>
        <fullName evidence="4">GNAT family N-acetyltransferase</fullName>
    </submittedName>
</protein>
<accession>A0A2U8WQW7</accession>
<dbReference type="GO" id="GO:0016747">
    <property type="term" value="F:acyltransferase activity, transferring groups other than amino-acyl groups"/>
    <property type="evidence" value="ECO:0007669"/>
    <property type="project" value="InterPro"/>
</dbReference>
<dbReference type="Pfam" id="PF00583">
    <property type="entry name" value="Acetyltransf_1"/>
    <property type="match status" value="1"/>
</dbReference>
<dbReference type="AlphaFoldDB" id="A0A2U8WQW7"/>
<reference evidence="4 5" key="1">
    <citation type="submission" date="2018-05" db="EMBL/GenBank/DDBJ databases">
        <title>Complete Genome Sequence of Methylobacterium sp. 17Sr1-28.</title>
        <authorList>
            <person name="Srinivasan S."/>
        </authorList>
    </citation>
    <scope>NUCLEOTIDE SEQUENCE [LARGE SCALE GENOMIC DNA]</scope>
    <source>
        <strain evidence="4 5">17Sr1-28</strain>
    </source>
</reference>
<dbReference type="EMBL" id="CP029553">
    <property type="protein sequence ID" value="AWN47870.1"/>
    <property type="molecule type" value="Genomic_DNA"/>
</dbReference>
<dbReference type="InterPro" id="IPR050832">
    <property type="entry name" value="Bact_Acetyltransf"/>
</dbReference>
<evidence type="ECO:0000313" key="4">
    <source>
        <dbReference type="EMBL" id="AWN47870.1"/>
    </source>
</evidence>
<organism evidence="4 5">
    <name type="scientific">Methylobacterium terrae</name>
    <dbReference type="NCBI Taxonomy" id="2202827"/>
    <lineage>
        <taxon>Bacteria</taxon>
        <taxon>Pseudomonadati</taxon>
        <taxon>Pseudomonadota</taxon>
        <taxon>Alphaproteobacteria</taxon>
        <taxon>Hyphomicrobiales</taxon>
        <taxon>Methylobacteriaceae</taxon>
        <taxon>Methylobacterium</taxon>
    </lineage>
</organism>
<keyword evidence="1 4" id="KW-0808">Transferase</keyword>
<feature type="domain" description="N-acetyltransferase" evidence="3">
    <location>
        <begin position="3"/>
        <end position="169"/>
    </location>
</feature>
<proteinExistence type="predicted"/>
<dbReference type="SUPFAM" id="SSF55729">
    <property type="entry name" value="Acyl-CoA N-acyltransferases (Nat)"/>
    <property type="match status" value="1"/>
</dbReference>
<dbReference type="PANTHER" id="PTHR43877">
    <property type="entry name" value="AMINOALKYLPHOSPHONATE N-ACETYLTRANSFERASE-RELATED-RELATED"/>
    <property type="match status" value="1"/>
</dbReference>
<dbReference type="Gene3D" id="3.40.630.30">
    <property type="match status" value="1"/>
</dbReference>
<sequence length="187" mass="20447">MRMRMRIATDADAALLARLHTMSWRSAYSAILDPSFLSGPIEQERLDVWTFRLGQRRPHQTAIIAETAEGPVGFVCAIGAEDERWGTLVDNLHVLPSAKGRGWGTSLLAAAANWSLGTYPASGLYLWCFEQNEPARRFYEGRGGVIAERSRHAVPGGGDRPVIRYHWADPVSVSGDARSGGSPRAVS</sequence>
<name>A0A2U8WQW7_9HYPH</name>
<gene>
    <name evidence="4" type="ORF">DK419_17355</name>
</gene>
<dbReference type="InterPro" id="IPR000182">
    <property type="entry name" value="GNAT_dom"/>
</dbReference>
<evidence type="ECO:0000313" key="5">
    <source>
        <dbReference type="Proteomes" id="UP000245444"/>
    </source>
</evidence>
<evidence type="ECO:0000256" key="2">
    <source>
        <dbReference type="ARBA" id="ARBA00023315"/>
    </source>
</evidence>
<dbReference type="KEGG" id="mtea:DK419_17355"/>
<dbReference type="CDD" id="cd04301">
    <property type="entry name" value="NAT_SF"/>
    <property type="match status" value="1"/>
</dbReference>
<evidence type="ECO:0000259" key="3">
    <source>
        <dbReference type="PROSITE" id="PS51186"/>
    </source>
</evidence>